<comment type="caution">
    <text evidence="1">The sequence shown here is derived from an EMBL/GenBank/DDBJ whole genome shotgun (WGS) entry which is preliminary data.</text>
</comment>
<dbReference type="EMBL" id="JALJXV010000022">
    <property type="protein sequence ID" value="MCP1677273.1"/>
    <property type="molecule type" value="Genomic_DNA"/>
</dbReference>
<proteinExistence type="predicted"/>
<organism evidence="1 2">
    <name type="scientific">Natronocella acetinitrilica</name>
    <dbReference type="NCBI Taxonomy" id="414046"/>
    <lineage>
        <taxon>Bacteria</taxon>
        <taxon>Pseudomonadati</taxon>
        <taxon>Pseudomonadota</taxon>
        <taxon>Gammaproteobacteria</taxon>
        <taxon>Chromatiales</taxon>
        <taxon>Ectothiorhodospiraceae</taxon>
        <taxon>Natronocella</taxon>
    </lineage>
</organism>
<protein>
    <submittedName>
        <fullName evidence="1">Serine/threonine protein kinase HipA of HipAB toxin-antitoxin module</fullName>
    </submittedName>
</protein>
<evidence type="ECO:0000313" key="2">
    <source>
        <dbReference type="Proteomes" id="UP001205843"/>
    </source>
</evidence>
<keyword evidence="2" id="KW-1185">Reference proteome</keyword>
<dbReference type="Proteomes" id="UP001205843">
    <property type="component" value="Unassembled WGS sequence"/>
</dbReference>
<reference evidence="1" key="1">
    <citation type="submission" date="2022-03" db="EMBL/GenBank/DDBJ databases">
        <title>Genomic Encyclopedia of Type Strains, Phase III (KMG-III): the genomes of soil and plant-associated and newly described type strains.</title>
        <authorList>
            <person name="Whitman W."/>
        </authorList>
    </citation>
    <scope>NUCLEOTIDE SEQUENCE</scope>
    <source>
        <strain evidence="1">ANL 6-2</strain>
    </source>
</reference>
<keyword evidence="1" id="KW-0418">Kinase</keyword>
<keyword evidence="1" id="KW-0723">Serine/threonine-protein kinase</keyword>
<sequence length="81" mass="9394">MHQVLDRSFLLVERYARLIDPQGHRQRQEGFCQTLGVVSEMKYQNEGGPDLARCFDLVRSATRPSAPQVLRLLDYVDFQVK</sequence>
<dbReference type="AlphaFoldDB" id="A0AAE3G921"/>
<dbReference type="GO" id="GO:0004674">
    <property type="term" value="F:protein serine/threonine kinase activity"/>
    <property type="evidence" value="ECO:0007669"/>
    <property type="project" value="UniProtKB-KW"/>
</dbReference>
<gene>
    <name evidence="1" type="ORF">J2T57_004452</name>
</gene>
<accession>A0AAE3G921</accession>
<name>A0AAE3G921_9GAMM</name>
<evidence type="ECO:0000313" key="1">
    <source>
        <dbReference type="EMBL" id="MCP1677273.1"/>
    </source>
</evidence>
<keyword evidence="1" id="KW-0808">Transferase</keyword>